<accession>A0A6P8TDK2</accession>
<dbReference type="PANTHER" id="PTHR16295">
    <property type="entry name" value="TRAF-TYPE ZINC FINGER PROTEIN-RELATED"/>
    <property type="match status" value="1"/>
</dbReference>
<dbReference type="KEGG" id="gacu:117535265"/>
<feature type="compositionally biased region" description="Polar residues" evidence="5">
    <location>
        <begin position="131"/>
        <end position="140"/>
    </location>
</feature>
<dbReference type="InterPro" id="IPR049439">
    <property type="entry name" value="TRAFD1-XIAF1_Znf"/>
</dbReference>
<dbReference type="PANTHER" id="PTHR16295:SF17">
    <property type="entry name" value="XIAP-ASSOCIATED FACTOR 1"/>
    <property type="match status" value="1"/>
</dbReference>
<dbReference type="InterPro" id="IPR001293">
    <property type="entry name" value="Znf_TRAF"/>
</dbReference>
<dbReference type="GO" id="GO:0008270">
    <property type="term" value="F:zinc ion binding"/>
    <property type="evidence" value="ECO:0007669"/>
    <property type="project" value="UniProtKB-KW"/>
</dbReference>
<evidence type="ECO:0000313" key="7">
    <source>
        <dbReference type="Proteomes" id="UP000515161"/>
    </source>
</evidence>
<dbReference type="GO" id="GO:0006915">
    <property type="term" value="P:apoptotic process"/>
    <property type="evidence" value="ECO:0007669"/>
    <property type="project" value="InterPro"/>
</dbReference>
<dbReference type="InterPro" id="IPR051986">
    <property type="entry name" value="Innate_Immune_Apopt_Reg"/>
</dbReference>
<dbReference type="Gene3D" id="3.30.40.10">
    <property type="entry name" value="Zinc/RING finger domain, C3HC4 (zinc finger)"/>
    <property type="match status" value="2"/>
</dbReference>
<evidence type="ECO:0000256" key="2">
    <source>
        <dbReference type="ARBA" id="ARBA00022771"/>
    </source>
</evidence>
<feature type="zinc finger region" description="TRAF-type" evidence="4">
    <location>
        <begin position="25"/>
        <end position="101"/>
    </location>
</feature>
<feature type="compositionally biased region" description="Acidic residues" evidence="5">
    <location>
        <begin position="191"/>
        <end position="219"/>
    </location>
</feature>
<evidence type="ECO:0000259" key="6">
    <source>
        <dbReference type="PROSITE" id="PS50145"/>
    </source>
</evidence>
<organism evidence="7 8">
    <name type="scientific">Gymnodraco acuticeps</name>
    <name type="common">Antarctic dragonfish</name>
    <dbReference type="NCBI Taxonomy" id="8218"/>
    <lineage>
        <taxon>Eukaryota</taxon>
        <taxon>Metazoa</taxon>
        <taxon>Chordata</taxon>
        <taxon>Craniata</taxon>
        <taxon>Vertebrata</taxon>
        <taxon>Euteleostomi</taxon>
        <taxon>Actinopterygii</taxon>
        <taxon>Neopterygii</taxon>
        <taxon>Teleostei</taxon>
        <taxon>Neoteleostei</taxon>
        <taxon>Acanthomorphata</taxon>
        <taxon>Eupercaria</taxon>
        <taxon>Perciformes</taxon>
        <taxon>Notothenioidei</taxon>
        <taxon>Bathydraconidae</taxon>
        <taxon>Gymnodraco</taxon>
    </lineage>
</organism>
<dbReference type="Proteomes" id="UP000515161">
    <property type="component" value="Unplaced"/>
</dbReference>
<dbReference type="Gene3D" id="6.10.250.1730">
    <property type="match status" value="1"/>
</dbReference>
<dbReference type="InterPro" id="IPR013083">
    <property type="entry name" value="Znf_RING/FYVE/PHD"/>
</dbReference>
<feature type="region of interest" description="Disordered" evidence="5">
    <location>
        <begin position="131"/>
        <end position="150"/>
    </location>
</feature>
<dbReference type="FunCoup" id="A0A6P8TDK2">
    <property type="interactions" value="10"/>
</dbReference>
<feature type="region of interest" description="Disordered" evidence="5">
    <location>
        <begin position="183"/>
        <end position="256"/>
    </location>
</feature>
<dbReference type="GO" id="GO:0005739">
    <property type="term" value="C:mitochondrion"/>
    <property type="evidence" value="ECO:0007669"/>
    <property type="project" value="TreeGrafter"/>
</dbReference>
<feature type="domain" description="TRAF-type" evidence="6">
    <location>
        <begin position="25"/>
        <end position="101"/>
    </location>
</feature>
<dbReference type="InterPro" id="IPR031220">
    <property type="entry name" value="XAF1_C_sf"/>
</dbReference>
<evidence type="ECO:0000256" key="5">
    <source>
        <dbReference type="SAM" id="MobiDB-lite"/>
    </source>
</evidence>
<evidence type="ECO:0000256" key="1">
    <source>
        <dbReference type="ARBA" id="ARBA00022723"/>
    </source>
</evidence>
<keyword evidence="3 4" id="KW-0862">Zinc</keyword>
<keyword evidence="2 4" id="KW-0863">Zinc-finger</keyword>
<dbReference type="InParanoid" id="A0A6P8TDK2"/>
<dbReference type="GeneID" id="117535265"/>
<name>A0A6P8TDK2_GYMAC</name>
<reference evidence="8" key="1">
    <citation type="submission" date="2025-08" db="UniProtKB">
        <authorList>
            <consortium name="RefSeq"/>
        </authorList>
    </citation>
    <scope>IDENTIFICATION</scope>
</reference>
<dbReference type="OrthoDB" id="193703at2759"/>
<evidence type="ECO:0000313" key="8">
    <source>
        <dbReference type="RefSeq" id="XP_034055555.1"/>
    </source>
</evidence>
<keyword evidence="7" id="KW-1185">Reference proteome</keyword>
<dbReference type="Pfam" id="PF18608">
    <property type="entry name" value="XAF1_C"/>
    <property type="match status" value="1"/>
</dbReference>
<dbReference type="PROSITE" id="PS50145">
    <property type="entry name" value="ZF_TRAF"/>
    <property type="match status" value="1"/>
</dbReference>
<proteinExistence type="predicted"/>
<dbReference type="AlphaFoldDB" id="A0A6P8TDK2"/>
<gene>
    <name evidence="8" type="primary">xaf1</name>
</gene>
<keyword evidence="1 4" id="KW-0479">Metal-binding</keyword>
<dbReference type="InterPro" id="IPR041386">
    <property type="entry name" value="XAF1_C"/>
</dbReference>
<protein>
    <submittedName>
        <fullName evidence="8">XIAP-associated factor 1</fullName>
    </submittedName>
</protein>
<evidence type="ECO:0000256" key="4">
    <source>
        <dbReference type="PROSITE-ProRule" id="PRU00207"/>
    </source>
</evidence>
<dbReference type="Pfam" id="PF21366">
    <property type="entry name" value="TRAFD1-XIAF1_ZnF"/>
    <property type="match status" value="1"/>
</dbReference>
<dbReference type="RefSeq" id="XP_034055555.1">
    <property type="nucleotide sequence ID" value="XM_034199664.1"/>
</dbReference>
<sequence length="287" mass="33016">MEKREDTRTCGQCHKEVAEVNFALHETHCSRFLVLCPECEETVPREQLDTHREEQHTEVRCSRCHQKMERCQLLDHESAECEQRLQVCLFCDLELPVKNLQDHSVVCGSRTELCRDCGRYITLKLLNEHTSTCPGTQSGSEPAENTRGLTPHKATITVNCTRCLASFPIEDIELHEMECVSSSSSRRLQDDKDEEEEDEDDEDDGDDEEEDKPEEEEWNGWDVSERGATASKTPHFLSKRPSRDPRGDTFEEEDPDQISCCPHCHLALPLPTLRWHQTKCQIHVGLK</sequence>
<evidence type="ECO:0000256" key="3">
    <source>
        <dbReference type="ARBA" id="ARBA00022833"/>
    </source>
</evidence>
<dbReference type="CTD" id="54739"/>